<sequence>MKSATTTLKQIHFASGSLQLQTSSLISTLLFAAYQTRRNEQCNQRRCLRFLTYMLETQVSRKSARPMQEVIFLLAPVLVIPESISASFLCSLPSSPESRIYHNFSRQISDDDV</sequence>
<keyword evidence="1" id="KW-0472">Membrane</keyword>
<keyword evidence="3" id="KW-1185">Reference proteome</keyword>
<accession>A0A0V1AYM0</accession>
<evidence type="ECO:0000256" key="1">
    <source>
        <dbReference type="SAM" id="Phobius"/>
    </source>
</evidence>
<evidence type="ECO:0000313" key="2">
    <source>
        <dbReference type="EMBL" id="KRY29862.1"/>
    </source>
</evidence>
<dbReference type="AlphaFoldDB" id="A0A0V1AYM0"/>
<name>A0A0V1AYM0_TRIBR</name>
<dbReference type="EMBL" id="JYDI01001488">
    <property type="protein sequence ID" value="KRY29862.1"/>
    <property type="molecule type" value="Genomic_DNA"/>
</dbReference>
<reference evidence="2 3" key="1">
    <citation type="submission" date="2015-01" db="EMBL/GenBank/DDBJ databases">
        <title>Evolution of Trichinella species and genotypes.</title>
        <authorList>
            <person name="Korhonen P.K."/>
            <person name="Edoardo P."/>
            <person name="Giuseppe L.R."/>
            <person name="Gasser R.B."/>
        </authorList>
    </citation>
    <scope>NUCLEOTIDE SEQUENCE [LARGE SCALE GENOMIC DNA]</scope>
    <source>
        <strain evidence="2">ISS120</strain>
    </source>
</reference>
<gene>
    <name evidence="2" type="ORF">T03_4043</name>
</gene>
<organism evidence="2 3">
    <name type="scientific">Trichinella britovi</name>
    <name type="common">Parasitic roundworm</name>
    <dbReference type="NCBI Taxonomy" id="45882"/>
    <lineage>
        <taxon>Eukaryota</taxon>
        <taxon>Metazoa</taxon>
        <taxon>Ecdysozoa</taxon>
        <taxon>Nematoda</taxon>
        <taxon>Enoplea</taxon>
        <taxon>Dorylaimia</taxon>
        <taxon>Trichinellida</taxon>
        <taxon>Trichinellidae</taxon>
        <taxon>Trichinella</taxon>
    </lineage>
</organism>
<comment type="caution">
    <text evidence="2">The sequence shown here is derived from an EMBL/GenBank/DDBJ whole genome shotgun (WGS) entry which is preliminary data.</text>
</comment>
<keyword evidence="1" id="KW-0812">Transmembrane</keyword>
<protein>
    <submittedName>
        <fullName evidence="2">Uncharacterized protein</fullName>
    </submittedName>
</protein>
<proteinExistence type="predicted"/>
<evidence type="ECO:0000313" key="3">
    <source>
        <dbReference type="Proteomes" id="UP000054653"/>
    </source>
</evidence>
<keyword evidence="1" id="KW-1133">Transmembrane helix</keyword>
<feature type="transmembrane region" description="Helical" evidence="1">
    <location>
        <begin position="70"/>
        <end position="89"/>
    </location>
</feature>
<dbReference type="Proteomes" id="UP000054653">
    <property type="component" value="Unassembled WGS sequence"/>
</dbReference>